<organism evidence="5 6">
    <name type="scientific">Symbiodinium microadriaticum</name>
    <name type="common">Dinoflagellate</name>
    <name type="synonym">Zooxanthella microadriatica</name>
    <dbReference type="NCBI Taxonomy" id="2951"/>
    <lineage>
        <taxon>Eukaryota</taxon>
        <taxon>Sar</taxon>
        <taxon>Alveolata</taxon>
        <taxon>Dinophyceae</taxon>
        <taxon>Suessiales</taxon>
        <taxon>Symbiodiniaceae</taxon>
        <taxon>Symbiodinium</taxon>
    </lineage>
</organism>
<feature type="compositionally biased region" description="Pro residues" evidence="2">
    <location>
        <begin position="660"/>
        <end position="673"/>
    </location>
</feature>
<feature type="region of interest" description="Disordered" evidence="2">
    <location>
        <begin position="640"/>
        <end position="693"/>
    </location>
</feature>
<dbReference type="SUPFAM" id="SSF53098">
    <property type="entry name" value="Ribonuclease H-like"/>
    <property type="match status" value="1"/>
</dbReference>
<keyword evidence="1" id="KW-0106">Calcium</keyword>
<dbReference type="InterPro" id="IPR011992">
    <property type="entry name" value="EF-hand-dom_pair"/>
</dbReference>
<dbReference type="Proteomes" id="UP000186817">
    <property type="component" value="Unassembled WGS sequence"/>
</dbReference>
<dbReference type="InterPro" id="IPR012337">
    <property type="entry name" value="RNaseH-like_sf"/>
</dbReference>
<feature type="domain" description="Integrase catalytic" evidence="4">
    <location>
        <begin position="1645"/>
        <end position="1821"/>
    </location>
</feature>
<dbReference type="InterPro" id="IPR036397">
    <property type="entry name" value="RNaseH_sf"/>
</dbReference>
<feature type="region of interest" description="Disordered" evidence="2">
    <location>
        <begin position="495"/>
        <end position="539"/>
    </location>
</feature>
<dbReference type="Pfam" id="PF07727">
    <property type="entry name" value="RVT_2"/>
    <property type="match status" value="1"/>
</dbReference>
<dbReference type="SUPFAM" id="SSF47473">
    <property type="entry name" value="EF-hand"/>
    <property type="match status" value="1"/>
</dbReference>
<feature type="compositionally biased region" description="Polar residues" evidence="2">
    <location>
        <begin position="2070"/>
        <end position="2093"/>
    </location>
</feature>
<dbReference type="PROSITE" id="PS50994">
    <property type="entry name" value="INTEGRASE"/>
    <property type="match status" value="1"/>
</dbReference>
<evidence type="ECO:0000259" key="3">
    <source>
        <dbReference type="PROSITE" id="PS50222"/>
    </source>
</evidence>
<dbReference type="GO" id="GO:0005509">
    <property type="term" value="F:calcium ion binding"/>
    <property type="evidence" value="ECO:0007669"/>
    <property type="project" value="InterPro"/>
</dbReference>
<protein>
    <submittedName>
        <fullName evidence="5">Transposon Ty4-J Gag-Pol polyprotein</fullName>
    </submittedName>
</protein>
<accession>A0A1Q9F083</accession>
<reference evidence="5 6" key="1">
    <citation type="submission" date="2016-02" db="EMBL/GenBank/DDBJ databases">
        <title>Genome analysis of coral dinoflagellate symbionts highlights evolutionary adaptations to a symbiotic lifestyle.</title>
        <authorList>
            <person name="Aranda M."/>
            <person name="Li Y."/>
            <person name="Liew Y.J."/>
            <person name="Baumgarten S."/>
            <person name="Simakov O."/>
            <person name="Wilson M."/>
            <person name="Piel J."/>
            <person name="Ashoor H."/>
            <person name="Bougouffa S."/>
            <person name="Bajic V.B."/>
            <person name="Ryu T."/>
            <person name="Ravasi T."/>
            <person name="Bayer T."/>
            <person name="Micklem G."/>
            <person name="Kim H."/>
            <person name="Bhak J."/>
            <person name="Lajeunesse T.C."/>
            <person name="Voolstra C.R."/>
        </authorList>
    </citation>
    <scope>NUCLEOTIDE SEQUENCE [LARGE SCALE GENOMIC DNA]</scope>
    <source>
        <strain evidence="5 6">CCMP2467</strain>
    </source>
</reference>
<feature type="domain" description="EF-hand" evidence="3">
    <location>
        <begin position="2789"/>
        <end position="2824"/>
    </location>
</feature>
<dbReference type="InterPro" id="IPR001584">
    <property type="entry name" value="Integrase_cat-core"/>
</dbReference>
<dbReference type="GO" id="GO:0003676">
    <property type="term" value="F:nucleic acid binding"/>
    <property type="evidence" value="ECO:0007669"/>
    <property type="project" value="InterPro"/>
</dbReference>
<name>A0A1Q9F083_SYMMI</name>
<feature type="region of interest" description="Disordered" evidence="2">
    <location>
        <begin position="1969"/>
        <end position="2126"/>
    </location>
</feature>
<feature type="compositionally biased region" description="Basic and acidic residues" evidence="2">
    <location>
        <begin position="2098"/>
        <end position="2107"/>
    </location>
</feature>
<evidence type="ECO:0000259" key="4">
    <source>
        <dbReference type="PROSITE" id="PS50994"/>
    </source>
</evidence>
<keyword evidence="6" id="KW-1185">Reference proteome</keyword>
<dbReference type="InterPro" id="IPR002048">
    <property type="entry name" value="EF_hand_dom"/>
</dbReference>
<feature type="compositionally biased region" description="Basic residues" evidence="2">
    <location>
        <begin position="414"/>
        <end position="425"/>
    </location>
</feature>
<feature type="region of interest" description="Disordered" evidence="2">
    <location>
        <begin position="1935"/>
        <end position="1956"/>
    </location>
</feature>
<comment type="caution">
    <text evidence="5">The sequence shown here is derived from an EMBL/GenBank/DDBJ whole genome shotgun (WGS) entry which is preliminary data.</text>
</comment>
<dbReference type="PROSITE" id="PS00018">
    <property type="entry name" value="EF_HAND_1"/>
    <property type="match status" value="1"/>
</dbReference>
<feature type="compositionally biased region" description="Low complexity" evidence="2">
    <location>
        <begin position="396"/>
        <end position="413"/>
    </location>
</feature>
<feature type="region of interest" description="Disordered" evidence="2">
    <location>
        <begin position="1539"/>
        <end position="1577"/>
    </location>
</feature>
<dbReference type="GO" id="GO:0015074">
    <property type="term" value="P:DNA integration"/>
    <property type="evidence" value="ECO:0007669"/>
    <property type="project" value="InterPro"/>
</dbReference>
<dbReference type="Gene3D" id="1.10.238.10">
    <property type="entry name" value="EF-hand"/>
    <property type="match status" value="1"/>
</dbReference>
<evidence type="ECO:0000313" key="6">
    <source>
        <dbReference type="Proteomes" id="UP000186817"/>
    </source>
</evidence>
<feature type="region of interest" description="Disordered" evidence="2">
    <location>
        <begin position="372"/>
        <end position="426"/>
    </location>
</feature>
<dbReference type="EMBL" id="LSRX01000033">
    <property type="protein sequence ID" value="OLQ13047.1"/>
    <property type="molecule type" value="Genomic_DNA"/>
</dbReference>
<feature type="compositionally biased region" description="Polar residues" evidence="2">
    <location>
        <begin position="2042"/>
        <end position="2058"/>
    </location>
</feature>
<proteinExistence type="predicted"/>
<evidence type="ECO:0000256" key="2">
    <source>
        <dbReference type="SAM" id="MobiDB-lite"/>
    </source>
</evidence>
<evidence type="ECO:0000256" key="1">
    <source>
        <dbReference type="ARBA" id="ARBA00022837"/>
    </source>
</evidence>
<feature type="region of interest" description="Disordered" evidence="2">
    <location>
        <begin position="453"/>
        <end position="475"/>
    </location>
</feature>
<dbReference type="OrthoDB" id="416923at2759"/>
<dbReference type="InterPro" id="IPR013103">
    <property type="entry name" value="RVT_2"/>
</dbReference>
<dbReference type="Gene3D" id="3.30.420.10">
    <property type="entry name" value="Ribonuclease H-like superfamily/Ribonuclease H"/>
    <property type="match status" value="1"/>
</dbReference>
<dbReference type="InterPro" id="IPR018247">
    <property type="entry name" value="EF_Hand_1_Ca_BS"/>
</dbReference>
<dbReference type="PROSITE" id="PS50222">
    <property type="entry name" value="EF_HAND_2"/>
    <property type="match status" value="1"/>
</dbReference>
<sequence length="3047" mass="336544">MSLLEGLTWAKFSEISESETTEGKYGIPRYDGNIHQLQEYTYRVKMKELKESGMDSTEVKKLGPLGVRLIEGLRGPALHIVREISAETLASPKGAQTILKYLTEALRPRRQQEARELYSAGARENGPLSRQIGEPVAMYALRRRTWWSYLQDLDSEIKLPEVMLAEQILQHAKLSDDQVLMIRTVVGKDLTVAKVCEELVAQHPQLHLKEKRSFNYGRGRPFFSNKGKGPEKGKNHFGYQAVLAEEESTEQWDDAFLAWENQSQSLGGYEDDLSAYMGEGGYDYELAEDEEYVYQVYASMVADGLDENYDAETAEYAADVLQAESEAFFARKQAHAKGHTGFRGRQFEVHGELSLEERRSRVNALKARTSCRRCGQPGHWAGDASCPKGKGKSKSRNSSSTTSSSATTASKGKPANKGKGGHANKPRTVYFAISEKTEEDSASYMAYTGPFAKVPPPTSLDPPTEAATRTASSLDGVAPASLSSLLSWTGPAPKAKAVAPKAPAPRGAVPTAKAATSSSTASSSALVPASGPTASAPSLLTSRSSTAVAPIPGYDLVLPAIQDGASGNDTATAGSSGTSWSLVPGLDLDQQMLAEALRVNSDVVVDNMLLAMRQMDTSEMEGRTMLTEGPMAEPDLGEQAMEETTVGEQSEDEAGGIGTPLPPPTPLQEPAPDGPAGRSQPPSGPECQHSRTTTKGSNQYYYMKTCCDCRKVLEKVKKETPAVTTGVPEAFPRSSETCPHHRVSRRGTNHHVWHWFCQDCGLRRQGRMDQHPAIAAATGQGALGAAHMEGVDTAAVKILELAGTVVMVQESGGVPCQVERLPEIVQRCTQIYLQKLARAPVQTSTLPSTSLAPSSSSLAAQSAAPAVAERVAEETGISDETLLQSGKHKGATFGEIYRRFPDYCSWVLSQGGNIQARSLQDFGRYIRGRKAREHEARRRSGYMALAEKTLPSETTLLAVLDSGCNQSCHGAVWYQQYMQACGLQPQPLQDSRSTTMKGIGGHVVANGRRVLTVSLQLADGTLANGTIESTEIADSEAPLLVSCQAQKALGIVLDLDEHSAYSKRFGQKLELIDRDGLPAVRLLPLPPQHSQDFAMMAQAEEEDQGHGDDGEQDFWQRDGEAWVRVHVLPRRCLYDPRQEPSQEHTIEQEVLDFPLRKTIVFGAGQGEKQEFLETWRHRRLEQLGTDDYLGGTWTGYTYFFKDALAEQTDLKHHNPESNNNPEGENYFAAFDEEKTTVLTKGQRKMLSETSLGMAQEDATLWNQLGGKPLYRKVHRQLPRGCRTFLMELFAGAAALTAVAFGHGLPTAKPVDLLSGQGDLFDPTCRDNLWKKIEEEDPYLLVVSPTTAPWNQLPSFSQVTGEEQRARLAEERRKWYGPLSWLAKVCQRRTALGRHVAVESCWSSFFWELRCVEDLFGTIHPVTDTSLQAEPLDMVFFGLREATTGEPQCKKVGLLTASPCLLEALRDHADQTRGQLAGANLGHSSPRRARIAAKWTDELCDTVIKGAFAELQDLNCSVAFAAEAEFESQVEAGDTLDAVRTEEDQGEPLPPPLNDPEMNREEHLEEETEQSQPEFEKERRRKWLRLERNKRLAVRRLHIMTGHASKESMMRMLRAAGSDPAVVSACRYFRCQACLEKQVPTQPSSVGLAPPYKFNHQLTADCFEVVDAAGGKHTILSLVDSGTKFHVAGRVAGGGTPSSESCANFITTAWLSWAGAPRVFLSDQGVHNKGKVSALLRSLGVEVRTAAARSPWQIGRTERHGGILKSMLKRMIASNQLEGEFAISAAVSQATDVKNSQFNHEGYVPAQWVLGKLPQDLSSLVQEQEIENLGVQEELLDEQSEFGKRMLIRQWARESFMYVDSNQRLRRAMLRKARPIRGPYRTGDLVSYFRRGKWCGPARVMNMEGKSSLWLLHGGMTVLVSETACRPASVEEVRRRQALDMRPTSPHNKRTFSQMELLEDDDMLPFAEEMPETEEQPQLPYFDFSQGSGEQPAPAGQPQENNGDQEIEGPDGGDSPDLNMEPPTRQMTQPEQEPAGTAREAETASTGNQPTISTSTGSPGNLEAAGADNAETASAGNQPTISTSTGSSFVTPLQQALRRSPDDVDGVPRSRSPPMVRREDRPPGLGHMAYPEGFDEVKHRELLQAREKSKASQAFLANRAEKKYKKKVQKQGAGREIVYRHASDEVKRGLDAARKKEWDNWKGYTNMKKITAEQFKEMKRHNPDLRVIPTRWVDVDKAEIDAPERKLKSRFVVRGDLEDASSMRTDSPTASQTAMGLLLSFSASKRAPLRSGDISAAFLQGSELDRKLILSMPKDQAPYDMEPDDLIEVSTTVYGTKDAPRGWFKKLDNTLTEKGLRRVPHEPGFYVLNGVRDDGSTCVRGLLLIHVDDLLWCGDSETQRILEEVQQIYKFGALDSANFKYCGRWLVQDEKGIHVSCPELISRVRPIQLEPRRRGQREAKATAAEQGQLRSVIGSLNWLVRVCRPDIAYGVARLQTALTKAVVQDLVEANNLVRYVTRTKDQGLFYPAEAMDFDRVMLLAVQDASYAADYDTSLSGDRMGYRSQSGRVLLLASEDFDKSMKGVAYPISWHSTVIRRVCKSTLQAETLSLQMGALEADHVRAVIHGLYAPFGAGSPQWMIDAQDRLKVAWFTDCFSLWSHLHNPTTGSVGDKRLAIDLCAMRQELWRAPGEDIGDPLGHDRPPECATTSIYWTSTDRMLADGLTKRLQSDDALVHMMNGAQVVEEMDDDRSDEETFDAVDAIFDQIAAGQRIKYTDLAAHFQKEASTNKTDNTDELRKFYDLIDADKSGSISKLEIIAAVQASKEVADFLLPNLDGATLSADHVMESEATFDAINSLFQTIAGGKRRIDFADFKAYFKKAHFCHGIPNPETPNFPVQQYLDHIKEEMDAFGPDVVCAASKGVVEELLPKSIEAGHETLKSFLKALRTLEYLLRPGLKKCEDAEQVEPVPAAQGLPVVLAQGGNDEVYPTSRADLERLISTGTDNKCFLPEPRVGSYLHWYYVANSGPMASGQRTRIGDRHNMELATEKQ</sequence>
<evidence type="ECO:0000313" key="5">
    <source>
        <dbReference type="EMBL" id="OLQ13047.1"/>
    </source>
</evidence>
<gene>
    <name evidence="5" type="primary">TY4B-J</name>
    <name evidence="5" type="ORF">AK812_SmicGene2903</name>
</gene>
<feature type="compositionally biased region" description="Low complexity" evidence="2">
    <location>
        <begin position="495"/>
        <end position="530"/>
    </location>
</feature>